<dbReference type="InterPro" id="IPR045851">
    <property type="entry name" value="AMP-bd_C_sf"/>
</dbReference>
<keyword evidence="4" id="KW-0547">Nucleotide-binding</keyword>
<evidence type="ECO:0000256" key="3">
    <source>
        <dbReference type="ARBA" id="ARBA00022598"/>
    </source>
</evidence>
<dbReference type="EMBL" id="CP039865">
    <property type="protein sequence ID" value="QCK86318.1"/>
    <property type="molecule type" value="Genomic_DNA"/>
</dbReference>
<evidence type="ECO:0000256" key="6">
    <source>
        <dbReference type="ARBA" id="ARBA00022990"/>
    </source>
</evidence>
<dbReference type="PANTHER" id="PTHR24095:SF14">
    <property type="entry name" value="ACETYL-COENZYME A SYNTHETASE 1"/>
    <property type="match status" value="1"/>
</dbReference>
<name>A0A4D7QGH6_9HYPH</name>
<keyword evidence="11" id="KW-1185">Reference proteome</keyword>
<protein>
    <recommendedName>
        <fullName evidence="2">acetate--CoA ligase</fullName>
        <ecNumber evidence="2">6.2.1.1</ecNumber>
    </recommendedName>
</protein>
<dbReference type="KEGG" id="paqt:E8L99_11420"/>
<organism evidence="10 11">
    <name type="scientific">Phreatobacter aquaticus</name>
    <dbReference type="NCBI Taxonomy" id="2570229"/>
    <lineage>
        <taxon>Bacteria</taxon>
        <taxon>Pseudomonadati</taxon>
        <taxon>Pseudomonadota</taxon>
        <taxon>Alphaproteobacteria</taxon>
        <taxon>Hyphomicrobiales</taxon>
        <taxon>Phreatobacteraceae</taxon>
        <taxon>Phreatobacter</taxon>
    </lineage>
</organism>
<dbReference type="PANTHER" id="PTHR24095">
    <property type="entry name" value="ACETYL-COENZYME A SYNTHETASE"/>
    <property type="match status" value="1"/>
</dbReference>
<dbReference type="Proteomes" id="UP000298588">
    <property type="component" value="Chromosome"/>
</dbReference>
<feature type="domain" description="Acetyl-coenzyme A synthetase N-terminal" evidence="9">
    <location>
        <begin position="20"/>
        <end position="77"/>
    </location>
</feature>
<dbReference type="GO" id="GO:0005524">
    <property type="term" value="F:ATP binding"/>
    <property type="evidence" value="ECO:0007669"/>
    <property type="project" value="UniProtKB-KW"/>
</dbReference>
<reference evidence="10 11" key="1">
    <citation type="submission" date="2019-04" db="EMBL/GenBank/DDBJ databases">
        <title>Phreatobacter aquaticus sp. nov.</title>
        <authorList>
            <person name="Choi A."/>
            <person name="Baek K."/>
        </authorList>
    </citation>
    <scope>NUCLEOTIDE SEQUENCE [LARGE SCALE GENOMIC DNA]</scope>
    <source>
        <strain evidence="10 11">NMCR1094</strain>
    </source>
</reference>
<keyword evidence="3" id="KW-0436">Ligase</keyword>
<evidence type="ECO:0000256" key="5">
    <source>
        <dbReference type="ARBA" id="ARBA00022840"/>
    </source>
</evidence>
<dbReference type="GO" id="GO:0006085">
    <property type="term" value="P:acetyl-CoA biosynthetic process"/>
    <property type="evidence" value="ECO:0007669"/>
    <property type="project" value="TreeGrafter"/>
</dbReference>
<dbReference type="SUPFAM" id="SSF56801">
    <property type="entry name" value="Acetyl-CoA synthetase-like"/>
    <property type="match status" value="1"/>
</dbReference>
<gene>
    <name evidence="10" type="ORF">E8L99_11420</name>
</gene>
<evidence type="ECO:0000259" key="9">
    <source>
        <dbReference type="Pfam" id="PF16177"/>
    </source>
</evidence>
<comment type="similarity">
    <text evidence="1">Belongs to the ATP-dependent AMP-binding enzyme family.</text>
</comment>
<evidence type="ECO:0000259" key="7">
    <source>
        <dbReference type="Pfam" id="PF00501"/>
    </source>
</evidence>
<dbReference type="PROSITE" id="PS00455">
    <property type="entry name" value="AMP_BINDING"/>
    <property type="match status" value="1"/>
</dbReference>
<dbReference type="OrthoDB" id="9803968at2"/>
<sequence length="636" mass="68617">MTAPPFQLQRFMDRHGFASYEDLIARADRDPEWFWPAVMDFHGLTFFKPFDKVLDTSKGVQWPEWCIGGTTNIAYNCMERTLARGHGGKAAIFWEGEDGENRVWSYSELAAEAERAAAGLKRLGLGKGDVVGIYMPFLPETIAAFLAITRIGAIALPMFSGFGPQAVIERLADAEAKAVVTVDVTYRRGNPIAMADIIDQVRPDLPALAHVVVVARHADRPQGNNRLWWHDLTKGEASCPAEPMPADAPCMIVYTSGTTGKPKGTVHSHCGFMTKVALDFGIILDLTPEDRLLWMSDMGWLTGPILAVAVPLIGASMVLAEGTPDFPDQGRLWRLAQDHDVTFLGVAPTMVRNFIQQPPEVIASFDFPKLRITASTGEPWTPEAWTWFLKHVCKGRAPILNYSGGTEIGGGIVSGTMLHQNLPPGAFAGPIPGMGAAVVDDAGKPLPRGQVGELALTIPSIGLTRGLWRSPERFIEAYWAKVPDMWIHGDFASVDLDGNWFVHGRSDDTIKIAGKRTGPSEVEALLLGTGKVGEAAVIGIPDPLKGSAVICVCVPARGVTGTPELADELKKAVVAGLGASFRPKAVTFVDAIPKTRSMKIMRRVVRSIWLGEPVGDLSGLVNPEAVDGLKAVVAKA</sequence>
<feature type="domain" description="AMP-binding enzyme C-terminal" evidence="8">
    <location>
        <begin position="521"/>
        <end position="599"/>
    </location>
</feature>
<dbReference type="Pfam" id="PF00501">
    <property type="entry name" value="AMP-binding"/>
    <property type="match status" value="1"/>
</dbReference>
<evidence type="ECO:0000259" key="8">
    <source>
        <dbReference type="Pfam" id="PF13193"/>
    </source>
</evidence>
<evidence type="ECO:0000256" key="4">
    <source>
        <dbReference type="ARBA" id="ARBA00022741"/>
    </source>
</evidence>
<dbReference type="InterPro" id="IPR020845">
    <property type="entry name" value="AMP-binding_CS"/>
</dbReference>
<dbReference type="Gene3D" id="3.30.300.30">
    <property type="match status" value="1"/>
</dbReference>
<dbReference type="EC" id="6.2.1.1" evidence="2"/>
<dbReference type="InterPro" id="IPR025110">
    <property type="entry name" value="AMP-bd_C"/>
</dbReference>
<evidence type="ECO:0000256" key="2">
    <source>
        <dbReference type="ARBA" id="ARBA00013275"/>
    </source>
</evidence>
<dbReference type="InterPro" id="IPR032387">
    <property type="entry name" value="ACAS_N"/>
</dbReference>
<proteinExistence type="inferred from homology"/>
<keyword evidence="6" id="KW-0007">Acetylation</keyword>
<dbReference type="InterPro" id="IPR042099">
    <property type="entry name" value="ANL_N_sf"/>
</dbReference>
<evidence type="ECO:0000313" key="11">
    <source>
        <dbReference type="Proteomes" id="UP000298588"/>
    </source>
</evidence>
<feature type="domain" description="AMP-dependent synthetase/ligase" evidence="7">
    <location>
        <begin position="83"/>
        <end position="468"/>
    </location>
</feature>
<dbReference type="GO" id="GO:0003987">
    <property type="term" value="F:acetate-CoA ligase activity"/>
    <property type="evidence" value="ECO:0007669"/>
    <property type="project" value="UniProtKB-EC"/>
</dbReference>
<keyword evidence="5" id="KW-0067">ATP-binding</keyword>
<dbReference type="RefSeq" id="WP_137099649.1">
    <property type="nucleotide sequence ID" value="NZ_CP039865.1"/>
</dbReference>
<evidence type="ECO:0000256" key="1">
    <source>
        <dbReference type="ARBA" id="ARBA00006432"/>
    </source>
</evidence>
<dbReference type="Gene3D" id="3.40.50.12780">
    <property type="entry name" value="N-terminal domain of ligase-like"/>
    <property type="match status" value="1"/>
</dbReference>
<evidence type="ECO:0000313" key="10">
    <source>
        <dbReference type="EMBL" id="QCK86318.1"/>
    </source>
</evidence>
<dbReference type="Pfam" id="PF16177">
    <property type="entry name" value="ACAS_N"/>
    <property type="match status" value="1"/>
</dbReference>
<dbReference type="InterPro" id="IPR000873">
    <property type="entry name" value="AMP-dep_synth/lig_dom"/>
</dbReference>
<dbReference type="Pfam" id="PF13193">
    <property type="entry name" value="AMP-binding_C"/>
    <property type="match status" value="1"/>
</dbReference>
<accession>A0A4D7QGH6</accession>
<dbReference type="AlphaFoldDB" id="A0A4D7QGH6"/>